<dbReference type="InterPro" id="IPR034593">
    <property type="entry name" value="DgoD-like"/>
</dbReference>
<dbReference type="PANTHER" id="PTHR48080:SF3">
    <property type="entry name" value="ENOLASE SUPERFAMILY MEMBER DDB_G0284701"/>
    <property type="match status" value="1"/>
</dbReference>
<feature type="domain" description="Mandelate racemase/muconate lactonizing enzyme C-terminal" evidence="3">
    <location>
        <begin position="168"/>
        <end position="264"/>
    </location>
</feature>
<evidence type="ECO:0000256" key="2">
    <source>
        <dbReference type="ARBA" id="ARBA00022723"/>
    </source>
</evidence>
<comment type="similarity">
    <text evidence="1">Belongs to the mandelate racemase/muconate lactonizing enzyme family.</text>
</comment>
<dbReference type="SFLD" id="SFLDS00001">
    <property type="entry name" value="Enolase"/>
    <property type="match status" value="1"/>
</dbReference>
<reference evidence="4 5" key="1">
    <citation type="journal article" date="2017" name="ISME J.">
        <title>Energy and carbon metabolisms in a deep terrestrial subsurface fluid microbial community.</title>
        <authorList>
            <person name="Momper L."/>
            <person name="Jungbluth S.P."/>
            <person name="Lee M.D."/>
            <person name="Amend J.P."/>
        </authorList>
    </citation>
    <scope>NUCLEOTIDE SEQUENCE [LARGE SCALE GENOMIC DNA]</scope>
    <source>
        <strain evidence="4">SURF_17</strain>
    </source>
</reference>
<organism evidence="4 5">
    <name type="scientific">Candidatus Abyssobacteria bacterium SURF_17</name>
    <dbReference type="NCBI Taxonomy" id="2093361"/>
    <lineage>
        <taxon>Bacteria</taxon>
        <taxon>Pseudomonadati</taxon>
        <taxon>Candidatus Hydrogenedentota</taxon>
        <taxon>Candidatus Abyssobacteria</taxon>
    </lineage>
</organism>
<comment type="caution">
    <text evidence="4">The sequence shown here is derived from an EMBL/GenBank/DDBJ whole genome shotgun (WGS) entry which is preliminary data.</text>
</comment>
<dbReference type="Pfam" id="PF02746">
    <property type="entry name" value="MR_MLE_N"/>
    <property type="match status" value="1"/>
</dbReference>
<evidence type="ECO:0000259" key="3">
    <source>
        <dbReference type="SMART" id="SM00922"/>
    </source>
</evidence>
<dbReference type="InterPro" id="IPR029065">
    <property type="entry name" value="Enolase_C-like"/>
</dbReference>
<gene>
    <name evidence="4" type="ORF">C4532_05970</name>
</gene>
<dbReference type="InterPro" id="IPR029017">
    <property type="entry name" value="Enolase-like_N"/>
</dbReference>
<dbReference type="Pfam" id="PF13378">
    <property type="entry name" value="MR_MLE_C"/>
    <property type="match status" value="1"/>
</dbReference>
<keyword evidence="2" id="KW-0479">Metal-binding</keyword>
<dbReference type="EMBL" id="QZKI01000045">
    <property type="protein sequence ID" value="RJP72400.1"/>
    <property type="molecule type" value="Genomic_DNA"/>
</dbReference>
<evidence type="ECO:0000256" key="1">
    <source>
        <dbReference type="ARBA" id="ARBA00008031"/>
    </source>
</evidence>
<evidence type="ECO:0000313" key="5">
    <source>
        <dbReference type="Proteomes" id="UP000285961"/>
    </source>
</evidence>
<dbReference type="AlphaFoldDB" id="A0A419F2L6"/>
<dbReference type="SUPFAM" id="SSF54826">
    <property type="entry name" value="Enolase N-terminal domain-like"/>
    <property type="match status" value="1"/>
</dbReference>
<dbReference type="Proteomes" id="UP000285961">
    <property type="component" value="Unassembled WGS sequence"/>
</dbReference>
<accession>A0A419F2L6</accession>
<dbReference type="InterPro" id="IPR013341">
    <property type="entry name" value="Mandelate_racemase_N_dom"/>
</dbReference>
<dbReference type="SUPFAM" id="SSF51604">
    <property type="entry name" value="Enolase C-terminal domain-like"/>
    <property type="match status" value="1"/>
</dbReference>
<dbReference type="CDD" id="cd03316">
    <property type="entry name" value="MR_like"/>
    <property type="match status" value="1"/>
</dbReference>
<dbReference type="Gene3D" id="3.30.390.10">
    <property type="entry name" value="Enolase-like, N-terminal domain"/>
    <property type="match status" value="1"/>
</dbReference>
<dbReference type="SMART" id="SM00922">
    <property type="entry name" value="MR_MLE"/>
    <property type="match status" value="1"/>
</dbReference>
<proteinExistence type="inferred from homology"/>
<evidence type="ECO:0000313" key="4">
    <source>
        <dbReference type="EMBL" id="RJP72400.1"/>
    </source>
</evidence>
<protein>
    <recommendedName>
        <fullName evidence="3">Mandelate racemase/muconate lactonizing enzyme C-terminal domain-containing protein</fullName>
    </recommendedName>
</protein>
<dbReference type="Gene3D" id="3.20.20.120">
    <property type="entry name" value="Enolase-like C-terminal domain"/>
    <property type="match status" value="1"/>
</dbReference>
<dbReference type="GO" id="GO:0046872">
    <property type="term" value="F:metal ion binding"/>
    <property type="evidence" value="ECO:0007669"/>
    <property type="project" value="UniProtKB-KW"/>
</dbReference>
<dbReference type="InterPro" id="IPR036849">
    <property type="entry name" value="Enolase-like_C_sf"/>
</dbReference>
<dbReference type="PANTHER" id="PTHR48080">
    <property type="entry name" value="D-GALACTONATE DEHYDRATASE-RELATED"/>
    <property type="match status" value="1"/>
</dbReference>
<name>A0A419F2L6_9BACT</name>
<sequence>MSEIADVTAHSGPKIIRIELTPLFVPFLETVKQAMQSGSGGLGMAIAAEEAWLGEDFVICRLVADDGNIGTGEAFVWLPETGVSPEQIIDAIEHALGRYVLGESPFNVERIRHRMDCNVARSEVAKGLLDMACYDLMGRIAGRPASDFMGGRAVDKIPLAALIPLMDVDSMVGFAEYFHGEGIQTLRIKLGNSIQEDARIIRRMREALGNDVRLRVDYNGAYSPTDAVRAIKAIEPFGIDFAEQPVRASDYVGMAYVQKRVDTPLMAHEGCFSLQDIVTLMELGAIGIVGINSERPGGVTNALRAITCAEQRGMGVVIHNQTLGIASAMQIHLAAARYHSLGHAAELFGHVMLEDDLIVEPIDYSNGYASVPQGPGWGVSLNEDALRKYAKRPAVEINA</sequence>
<dbReference type="InterPro" id="IPR013342">
    <property type="entry name" value="Mandelate_racemase_C"/>
</dbReference>